<reference evidence="3 4" key="1">
    <citation type="submission" date="2024-03" db="EMBL/GenBank/DDBJ databases">
        <title>Mouse gut bacterial collection (mGBC) of GemPharmatech.</title>
        <authorList>
            <person name="He Y."/>
            <person name="Dong L."/>
            <person name="Wu D."/>
            <person name="Gao X."/>
            <person name="Lin Z."/>
        </authorList>
    </citation>
    <scope>NUCLEOTIDE SEQUENCE [LARGE SCALE GENOMIC DNA]</scope>
    <source>
        <strain evidence="3 4">54-13</strain>
    </source>
</reference>
<dbReference type="RefSeq" id="WP_148464061.1">
    <property type="nucleotide sequence ID" value="NZ_JBCLPP010000010.1"/>
</dbReference>
<dbReference type="EMBL" id="JBCLPP010000010">
    <property type="protein sequence ID" value="MEY8244978.1"/>
    <property type="molecule type" value="Genomic_DNA"/>
</dbReference>
<organism evidence="3 4">
    <name type="scientific">Heminiphilus faecis</name>
    <dbReference type="NCBI Taxonomy" id="2601703"/>
    <lineage>
        <taxon>Bacteria</taxon>
        <taxon>Pseudomonadati</taxon>
        <taxon>Bacteroidota</taxon>
        <taxon>Bacteroidia</taxon>
        <taxon>Bacteroidales</taxon>
        <taxon>Muribaculaceae</taxon>
        <taxon>Heminiphilus</taxon>
    </lineage>
</organism>
<evidence type="ECO:0000313" key="4">
    <source>
        <dbReference type="Proteomes" id="UP001565200"/>
    </source>
</evidence>
<sequence length="451" mass="49403">MKFLTKYFKWTAAAVAMTVAVSMTSCDDQPDEFKPTGGVPTISYIRPTLPEQADSLLTSATLESLICIVGDNLKSVHEIWFNDQKATLNTSYMTDHTIIVNVPSGIPGEVSNKIFFKTASDQVVEFPFNVVVPGPRLDEMSLEWSNPGEEVTIYGDFFVDDPNVPLTIIMPGDIAVPAENIKSIEKNNVTFVIPDAATEAGPIEVTTIYGDAKSGFHYRDSRGLLFEFDGVTGLIDQGWHAREIKEDEWSLSGKYVQLGNGTAIMSEDGGWDDSNFAFEYWCGSWDTPQNVTSGQGMALHNLVNFKDFANMSLKFEMCIPSSNPWSAGAMQICFEGYDKVTLSGNPIDGYDGTVMGANAKVFNGEDGMGTWGRALYRPWAKTGSFHTDDKWITVTIPVSSFMYDREGNATNTVPSKPGDFASLTMFVVGGGINGTECQPIIKIDNIRAVLN</sequence>
<name>A0ABV4CUA9_9BACT</name>
<protein>
    <submittedName>
        <fullName evidence="3">Glycan-binding surface protein</fullName>
    </submittedName>
</protein>
<dbReference type="Gene3D" id="2.60.40.10">
    <property type="entry name" value="Immunoglobulins"/>
    <property type="match status" value="2"/>
</dbReference>
<gene>
    <name evidence="3" type="ORF">AAK873_05015</name>
</gene>
<dbReference type="Proteomes" id="UP001565200">
    <property type="component" value="Unassembled WGS sequence"/>
</dbReference>
<evidence type="ECO:0000256" key="1">
    <source>
        <dbReference type="SAM" id="SignalP"/>
    </source>
</evidence>
<accession>A0ABV4CUA9</accession>
<dbReference type="Pfam" id="PF18329">
    <property type="entry name" value="SGBP_B_XBD"/>
    <property type="match status" value="1"/>
</dbReference>
<dbReference type="InterPro" id="IPR040475">
    <property type="entry name" value="SGBP_B_XBD"/>
</dbReference>
<feature type="domain" description="Surface glycan-binding protein B xyloglucan binding" evidence="2">
    <location>
        <begin position="218"/>
        <end position="449"/>
    </location>
</feature>
<evidence type="ECO:0000259" key="2">
    <source>
        <dbReference type="Pfam" id="PF18329"/>
    </source>
</evidence>
<evidence type="ECO:0000313" key="3">
    <source>
        <dbReference type="EMBL" id="MEY8244978.1"/>
    </source>
</evidence>
<proteinExistence type="predicted"/>
<feature type="signal peptide" evidence="1">
    <location>
        <begin position="1"/>
        <end position="27"/>
    </location>
</feature>
<dbReference type="PROSITE" id="PS51257">
    <property type="entry name" value="PROKAR_LIPOPROTEIN"/>
    <property type="match status" value="1"/>
</dbReference>
<dbReference type="InterPro" id="IPR013783">
    <property type="entry name" value="Ig-like_fold"/>
</dbReference>
<feature type="chain" id="PRO_5046908538" evidence="1">
    <location>
        <begin position="28"/>
        <end position="451"/>
    </location>
</feature>
<comment type="caution">
    <text evidence="3">The sequence shown here is derived from an EMBL/GenBank/DDBJ whole genome shotgun (WGS) entry which is preliminary data.</text>
</comment>
<keyword evidence="1" id="KW-0732">Signal</keyword>
<keyword evidence="4" id="KW-1185">Reference proteome</keyword>